<dbReference type="GO" id="GO:0004143">
    <property type="term" value="F:ATP-dependent diacylglycerol kinase activity"/>
    <property type="evidence" value="ECO:0007669"/>
    <property type="project" value="InterPro"/>
</dbReference>
<accession>A0A2H0RK65</accession>
<proteinExistence type="predicted"/>
<dbReference type="InterPro" id="IPR037997">
    <property type="entry name" value="Dgk1-like"/>
</dbReference>
<feature type="transmembrane region" description="Helical" evidence="1">
    <location>
        <begin position="114"/>
        <end position="132"/>
    </location>
</feature>
<evidence type="ECO:0000256" key="1">
    <source>
        <dbReference type="SAM" id="Phobius"/>
    </source>
</evidence>
<feature type="transmembrane region" description="Helical" evidence="1">
    <location>
        <begin position="153"/>
        <end position="186"/>
    </location>
</feature>
<comment type="caution">
    <text evidence="2">The sequence shown here is derived from an EMBL/GenBank/DDBJ whole genome shotgun (WGS) entry which is preliminary data.</text>
</comment>
<evidence type="ECO:0000313" key="3">
    <source>
        <dbReference type="Proteomes" id="UP000230833"/>
    </source>
</evidence>
<sequence>MENFFIFISTLAVFFLLLVLVELVRHHGKLEDYVARKLAHGGAGFLFLLLPLHFDAMQIVVVAVGFLVGLFISEKSGKSSIHRKDRKSVGEYFYPIALALSAILLLPYGDWRAYAFAVAVLAFGDGMAELVGRQWGVHRIGFVSVKKTWEGSLALFITTLIAFLVISPIFSIQIILAGLLVSVVITYAEMEFGHGLDNLVLPLLAGGLFILTTSLL</sequence>
<feature type="transmembrane region" description="Helical" evidence="1">
    <location>
        <begin position="198"/>
        <end position="215"/>
    </location>
</feature>
<dbReference type="PANTHER" id="PTHR31303">
    <property type="entry name" value="CTP-DEPENDENT DIACYLGLYCEROL KINASE 1"/>
    <property type="match status" value="1"/>
</dbReference>
<feature type="transmembrane region" description="Helical" evidence="1">
    <location>
        <begin position="92"/>
        <end position="108"/>
    </location>
</feature>
<evidence type="ECO:0000313" key="2">
    <source>
        <dbReference type="EMBL" id="PIR46837.1"/>
    </source>
</evidence>
<dbReference type="PANTHER" id="PTHR31303:SF1">
    <property type="entry name" value="CTP-DEPENDENT DIACYLGLYCEROL KINASE 1"/>
    <property type="match status" value="1"/>
</dbReference>
<name>A0A2H0RK65_9BACT</name>
<dbReference type="Pfam" id="PF01148">
    <property type="entry name" value="CTP_transf_1"/>
    <property type="match status" value="1"/>
</dbReference>
<reference evidence="2 3" key="1">
    <citation type="submission" date="2017-09" db="EMBL/GenBank/DDBJ databases">
        <title>Depth-based differentiation of microbial function through sediment-hosted aquifers and enrichment of novel symbionts in the deep terrestrial subsurface.</title>
        <authorList>
            <person name="Probst A.J."/>
            <person name="Ladd B."/>
            <person name="Jarett J.K."/>
            <person name="Geller-Mcgrath D.E."/>
            <person name="Sieber C.M."/>
            <person name="Emerson J.B."/>
            <person name="Anantharaman K."/>
            <person name="Thomas B.C."/>
            <person name="Malmstrom R."/>
            <person name="Stieglmeier M."/>
            <person name="Klingl A."/>
            <person name="Woyke T."/>
            <person name="Ryan C.M."/>
            <person name="Banfield J.F."/>
        </authorList>
    </citation>
    <scope>NUCLEOTIDE SEQUENCE [LARGE SCALE GENOMIC DNA]</scope>
    <source>
        <strain evidence="2">CG10_big_fil_rev_8_21_14_0_10_45_14</strain>
    </source>
</reference>
<dbReference type="AlphaFoldDB" id="A0A2H0RK65"/>
<protein>
    <recommendedName>
        <fullName evidence="4">Phosphatidate cytidylyltransferase</fullName>
    </recommendedName>
</protein>
<organism evidence="2 3">
    <name type="scientific">Candidatus Vogelbacteria bacterium CG10_big_fil_rev_8_21_14_0_10_45_14</name>
    <dbReference type="NCBI Taxonomy" id="1975042"/>
    <lineage>
        <taxon>Bacteria</taxon>
        <taxon>Candidatus Vogeliibacteriota</taxon>
    </lineage>
</organism>
<dbReference type="Proteomes" id="UP000230833">
    <property type="component" value="Unassembled WGS sequence"/>
</dbReference>
<evidence type="ECO:0008006" key="4">
    <source>
        <dbReference type="Google" id="ProtNLM"/>
    </source>
</evidence>
<feature type="transmembrane region" description="Helical" evidence="1">
    <location>
        <begin position="56"/>
        <end position="72"/>
    </location>
</feature>
<gene>
    <name evidence="2" type="ORF">COV07_02110</name>
</gene>
<feature type="transmembrane region" description="Helical" evidence="1">
    <location>
        <begin position="6"/>
        <end position="24"/>
    </location>
</feature>
<keyword evidence="1" id="KW-0472">Membrane</keyword>
<keyword evidence="1" id="KW-0812">Transmembrane</keyword>
<dbReference type="EMBL" id="PCYL01000027">
    <property type="protein sequence ID" value="PIR46837.1"/>
    <property type="molecule type" value="Genomic_DNA"/>
</dbReference>
<keyword evidence="1" id="KW-1133">Transmembrane helix</keyword>